<evidence type="ECO:0000313" key="3">
    <source>
        <dbReference type="Proteomes" id="UP000593758"/>
    </source>
</evidence>
<dbReference type="Proteomes" id="UP000593758">
    <property type="component" value="Chromosome"/>
</dbReference>
<organism evidence="2 3">
    <name type="scientific">Ruania alkalisoli</name>
    <dbReference type="NCBI Taxonomy" id="2779775"/>
    <lineage>
        <taxon>Bacteria</taxon>
        <taxon>Bacillati</taxon>
        <taxon>Actinomycetota</taxon>
        <taxon>Actinomycetes</taxon>
        <taxon>Micrococcales</taxon>
        <taxon>Ruaniaceae</taxon>
        <taxon>Ruania</taxon>
    </lineage>
</organism>
<dbReference type="KEGG" id="halt:IM660_14885"/>
<feature type="transmembrane region" description="Helical" evidence="1">
    <location>
        <begin position="251"/>
        <end position="277"/>
    </location>
</feature>
<feature type="transmembrane region" description="Helical" evidence="1">
    <location>
        <begin position="173"/>
        <end position="192"/>
    </location>
</feature>
<gene>
    <name evidence="2" type="ORF">IM660_14885</name>
</gene>
<keyword evidence="3" id="KW-1185">Reference proteome</keyword>
<keyword evidence="1" id="KW-0812">Transmembrane</keyword>
<feature type="transmembrane region" description="Helical" evidence="1">
    <location>
        <begin position="47"/>
        <end position="67"/>
    </location>
</feature>
<feature type="transmembrane region" description="Helical" evidence="1">
    <location>
        <begin position="79"/>
        <end position="100"/>
    </location>
</feature>
<keyword evidence="1" id="KW-1133">Transmembrane helix</keyword>
<protein>
    <submittedName>
        <fullName evidence="2">Uncharacterized protein</fullName>
    </submittedName>
</protein>
<reference evidence="2 3" key="1">
    <citation type="submission" date="2020-10" db="EMBL/GenBank/DDBJ databases">
        <title>Haloactinobacterium sp. RN3S43, a bacterium isolated from saline soil.</title>
        <authorList>
            <person name="Sun J.-Q."/>
        </authorList>
    </citation>
    <scope>NUCLEOTIDE SEQUENCE [LARGE SCALE GENOMIC DNA]</scope>
    <source>
        <strain evidence="2 3">RN3S43</strain>
    </source>
</reference>
<keyword evidence="1" id="KW-0472">Membrane</keyword>
<dbReference type="RefSeq" id="WP_193496630.1">
    <property type="nucleotide sequence ID" value="NZ_CP063169.1"/>
</dbReference>
<dbReference type="EMBL" id="CP063169">
    <property type="protein sequence ID" value="QOR69920.1"/>
    <property type="molecule type" value="Genomic_DNA"/>
</dbReference>
<feature type="transmembrane region" description="Helical" evidence="1">
    <location>
        <begin position="213"/>
        <end position="239"/>
    </location>
</feature>
<evidence type="ECO:0000313" key="2">
    <source>
        <dbReference type="EMBL" id="QOR69920.1"/>
    </source>
</evidence>
<name>A0A7M1SQT6_9MICO</name>
<feature type="transmembrane region" description="Helical" evidence="1">
    <location>
        <begin position="6"/>
        <end position="26"/>
    </location>
</feature>
<evidence type="ECO:0000256" key="1">
    <source>
        <dbReference type="SAM" id="Phobius"/>
    </source>
</evidence>
<accession>A0A7M1SQT6</accession>
<feature type="transmembrane region" description="Helical" evidence="1">
    <location>
        <begin position="121"/>
        <end position="142"/>
    </location>
</feature>
<dbReference type="AlphaFoldDB" id="A0A7M1SQT6"/>
<proteinExistence type="predicted"/>
<sequence length="288" mass="29370">MTGIVWVFLALVLIAAVAIVVVLVALTRGPAPRSGHDGVRRVRQVITLARVVAVVLAVRVVMDVSALGAHGQGLALTPFVAAIVWVIGGIAAEMVTRSALRDGGAALEVRSLRRYLPRRGAVLLGLGIVLLVAAAVITTLAADPDGRSLSYTCGPNCHGTRSPWAGAFYTGPLAVAFVVLLVLVAVNVRLVVSRPRGQLDAPDQAADDATRTSAVAATLLVVALAVGATAAGLVMFSLLSPAFAPDTPASVRVAMATTLASLVLAAVSATALAVTAFSPRPARTSREA</sequence>